<dbReference type="Gene3D" id="3.30.450.40">
    <property type="match status" value="1"/>
</dbReference>
<keyword evidence="6 11" id="KW-0418">Kinase</keyword>
<keyword evidence="12" id="KW-1185">Reference proteome</keyword>
<keyword evidence="3" id="KW-0597">Phosphoprotein</keyword>
<dbReference type="CDD" id="cd16917">
    <property type="entry name" value="HATPase_UhpB-NarQ-NarX-like"/>
    <property type="match status" value="1"/>
</dbReference>
<accession>I0HB15</accession>
<evidence type="ECO:0000256" key="3">
    <source>
        <dbReference type="ARBA" id="ARBA00022553"/>
    </source>
</evidence>
<dbReference type="Pfam" id="PF07730">
    <property type="entry name" value="HisKA_3"/>
    <property type="match status" value="1"/>
</dbReference>
<keyword evidence="9" id="KW-0812">Transmembrane</keyword>
<evidence type="ECO:0000313" key="12">
    <source>
        <dbReference type="Proteomes" id="UP000007882"/>
    </source>
</evidence>
<keyword evidence="9" id="KW-1133">Transmembrane helix</keyword>
<dbReference type="GO" id="GO:0016020">
    <property type="term" value="C:membrane"/>
    <property type="evidence" value="ECO:0007669"/>
    <property type="project" value="InterPro"/>
</dbReference>
<comment type="catalytic activity">
    <reaction evidence="1">
        <text>ATP + protein L-histidine = ADP + protein N-phospho-L-histidine.</text>
        <dbReference type="EC" id="2.7.13.3"/>
    </reaction>
</comment>
<evidence type="ECO:0000256" key="9">
    <source>
        <dbReference type="SAM" id="Phobius"/>
    </source>
</evidence>
<feature type="transmembrane region" description="Helical" evidence="9">
    <location>
        <begin position="179"/>
        <end position="203"/>
    </location>
</feature>
<dbReference type="PANTHER" id="PTHR24421">
    <property type="entry name" value="NITRATE/NITRITE SENSOR PROTEIN NARX-RELATED"/>
    <property type="match status" value="1"/>
</dbReference>
<dbReference type="GO" id="GO:0000155">
    <property type="term" value="F:phosphorelay sensor kinase activity"/>
    <property type="evidence" value="ECO:0007669"/>
    <property type="project" value="InterPro"/>
</dbReference>
<dbReference type="RefSeq" id="WP_014445091.1">
    <property type="nucleotide sequence ID" value="NC_017093.1"/>
</dbReference>
<evidence type="ECO:0000256" key="4">
    <source>
        <dbReference type="ARBA" id="ARBA00022679"/>
    </source>
</evidence>
<dbReference type="STRING" id="512565.AMIS_49820"/>
<dbReference type="GO" id="GO:0005524">
    <property type="term" value="F:ATP binding"/>
    <property type="evidence" value="ECO:0007669"/>
    <property type="project" value="UniProtKB-KW"/>
</dbReference>
<evidence type="ECO:0000256" key="7">
    <source>
        <dbReference type="ARBA" id="ARBA00022840"/>
    </source>
</evidence>
<dbReference type="EC" id="2.7.13.3" evidence="2"/>
<keyword evidence="8" id="KW-0902">Two-component regulatory system</keyword>
<evidence type="ECO:0000256" key="5">
    <source>
        <dbReference type="ARBA" id="ARBA00022741"/>
    </source>
</evidence>
<dbReference type="Proteomes" id="UP000007882">
    <property type="component" value="Chromosome"/>
</dbReference>
<dbReference type="InterPro" id="IPR029016">
    <property type="entry name" value="GAF-like_dom_sf"/>
</dbReference>
<keyword evidence="9" id="KW-0472">Membrane</keyword>
<sequence length="660" mass="68934">MIGALRPSPGEPPAALSGGAWAAGGVVLTLLAATLVPAAVRLVRDSDLVEVGSLALFCVVSGSLAVVVLRQRPGSRVGRLLLVQALCAAVAGTSAVLDQNAIMSRVTEVAWFPAFAMMPLVLVDVLPREPGAFRRRLSVCLGALVIAGTAAALVSVSSVSDEDILARRWWPDHGVGNAAATVFAVTLLLCGFVMLAEVVVLLSLAVGRRRGSNGIYMRLGLAVAAMLVGIVLDALGIGGAWVVGVLAFPVALLWTGFTDHLYDIDLLVSRTVASLLGWAGLITGCGITIWVISYVVLREPPELTAVATSVAVGLTAAPVFHRARRGIGTVLYGHRDDPLTILGQIGRPITAGTPDTPTDDILRAIAAGISIGMAIPYVRLTLTDGTIVEAGRAGCPPAASFPMRYRGCELGAIAVAPRSYHGRFSAADRRVLAALADQASVAIHAMLMARQLAETRGRVVAAREAERLQLRNDLHDGLGTALAGVALQLRAIGTNWPETRQAAEAAERDVAGCKAEVTSVIRRLRPPALRDGLISAVGEAAARLERAGTRVVFEHPETLPPAAPEVEMAAYRIVCEALTNAVRHGKARCCTVTIADDCALTLDVVDDGVGLDRTVPDDASSGVGLESMRERAAEVNGTLDVLPTAPHGTRVHAVLPWGSR</sequence>
<dbReference type="OrthoDB" id="227596at2"/>
<dbReference type="SMART" id="SM00387">
    <property type="entry name" value="HATPase_c"/>
    <property type="match status" value="1"/>
</dbReference>
<dbReference type="InterPro" id="IPR011712">
    <property type="entry name" value="Sig_transdc_His_kin_sub3_dim/P"/>
</dbReference>
<dbReference type="InterPro" id="IPR036890">
    <property type="entry name" value="HATPase_C_sf"/>
</dbReference>
<keyword evidence="4" id="KW-0808">Transferase</keyword>
<reference evidence="11 12" key="1">
    <citation type="submission" date="2012-02" db="EMBL/GenBank/DDBJ databases">
        <title>Complete genome sequence of Actinoplanes missouriensis 431 (= NBRC 102363).</title>
        <authorList>
            <person name="Ohnishi Y."/>
            <person name="Ishikawa J."/>
            <person name="Sekine M."/>
            <person name="Hosoyama A."/>
            <person name="Harada T."/>
            <person name="Narita H."/>
            <person name="Hata T."/>
            <person name="Konno Y."/>
            <person name="Tutikane K."/>
            <person name="Fujita N."/>
            <person name="Horinouchi S."/>
            <person name="Hayakawa M."/>
        </authorList>
    </citation>
    <scope>NUCLEOTIDE SEQUENCE [LARGE SCALE GENOMIC DNA]</scope>
    <source>
        <strain evidence="12">ATCC 14538 / DSM 43046 / CBS 188.64 / JCM 3121 / NBRC 102363 / NCIMB 12654 / NRRL B-3342 / UNCC 431</strain>
    </source>
</reference>
<evidence type="ECO:0000256" key="2">
    <source>
        <dbReference type="ARBA" id="ARBA00012438"/>
    </source>
</evidence>
<dbReference type="KEGG" id="ams:AMIS_49820"/>
<dbReference type="SUPFAM" id="SSF55781">
    <property type="entry name" value="GAF domain-like"/>
    <property type="match status" value="1"/>
</dbReference>
<dbReference type="eggNOG" id="COG4585">
    <property type="taxonomic scope" value="Bacteria"/>
</dbReference>
<dbReference type="GO" id="GO:0046983">
    <property type="term" value="F:protein dimerization activity"/>
    <property type="evidence" value="ECO:0007669"/>
    <property type="project" value="InterPro"/>
</dbReference>
<dbReference type="InterPro" id="IPR003594">
    <property type="entry name" value="HATPase_dom"/>
</dbReference>
<keyword evidence="5" id="KW-0547">Nucleotide-binding</keyword>
<feature type="transmembrane region" description="Helical" evidence="9">
    <location>
        <begin position="20"/>
        <end position="39"/>
    </location>
</feature>
<feature type="domain" description="Histidine kinase/HSP90-like ATPase" evidence="10">
    <location>
        <begin position="565"/>
        <end position="659"/>
    </location>
</feature>
<feature type="transmembrane region" description="Helical" evidence="9">
    <location>
        <begin position="275"/>
        <end position="297"/>
    </location>
</feature>
<feature type="transmembrane region" description="Helical" evidence="9">
    <location>
        <begin position="81"/>
        <end position="97"/>
    </location>
</feature>
<dbReference type="InterPro" id="IPR050482">
    <property type="entry name" value="Sensor_HK_TwoCompSys"/>
</dbReference>
<proteinExistence type="predicted"/>
<feature type="transmembrane region" description="Helical" evidence="9">
    <location>
        <begin position="51"/>
        <end position="69"/>
    </location>
</feature>
<feature type="transmembrane region" description="Helical" evidence="9">
    <location>
        <begin position="238"/>
        <end position="255"/>
    </location>
</feature>
<organism evidence="11 12">
    <name type="scientific">Actinoplanes missouriensis (strain ATCC 14538 / DSM 43046 / CBS 188.64 / JCM 3121 / NBRC 102363 / NCIMB 12654 / NRRL B-3342 / UNCC 431)</name>
    <dbReference type="NCBI Taxonomy" id="512565"/>
    <lineage>
        <taxon>Bacteria</taxon>
        <taxon>Bacillati</taxon>
        <taxon>Actinomycetota</taxon>
        <taxon>Actinomycetes</taxon>
        <taxon>Micromonosporales</taxon>
        <taxon>Micromonosporaceae</taxon>
        <taxon>Actinoplanes</taxon>
    </lineage>
</organism>
<dbReference type="PATRIC" id="fig|512565.3.peg.4972"/>
<dbReference type="SUPFAM" id="SSF55874">
    <property type="entry name" value="ATPase domain of HSP90 chaperone/DNA topoisomerase II/histidine kinase"/>
    <property type="match status" value="1"/>
</dbReference>
<name>I0HB15_ACTM4</name>
<keyword evidence="7" id="KW-0067">ATP-binding</keyword>
<gene>
    <name evidence="11" type="ordered locus">AMIS_49820</name>
</gene>
<dbReference type="PANTHER" id="PTHR24421:SF10">
    <property type="entry name" value="NITRATE_NITRITE SENSOR PROTEIN NARQ"/>
    <property type="match status" value="1"/>
</dbReference>
<dbReference type="Gene3D" id="3.30.565.10">
    <property type="entry name" value="Histidine kinase-like ATPase, C-terminal domain"/>
    <property type="match status" value="1"/>
</dbReference>
<feature type="transmembrane region" description="Helical" evidence="9">
    <location>
        <begin position="139"/>
        <end position="159"/>
    </location>
</feature>
<protein>
    <recommendedName>
        <fullName evidence="2">histidine kinase</fullName>
        <ecNumber evidence="2">2.7.13.3</ecNumber>
    </recommendedName>
</protein>
<evidence type="ECO:0000313" key="11">
    <source>
        <dbReference type="EMBL" id="BAL90202.1"/>
    </source>
</evidence>
<feature type="transmembrane region" description="Helical" evidence="9">
    <location>
        <begin position="109"/>
        <end position="127"/>
    </location>
</feature>
<dbReference type="HOGENOM" id="CLU_021898_1_0_11"/>
<dbReference type="Pfam" id="PF02518">
    <property type="entry name" value="HATPase_c"/>
    <property type="match status" value="1"/>
</dbReference>
<evidence type="ECO:0000256" key="6">
    <source>
        <dbReference type="ARBA" id="ARBA00022777"/>
    </source>
</evidence>
<feature type="transmembrane region" description="Helical" evidence="9">
    <location>
        <begin position="215"/>
        <end position="232"/>
    </location>
</feature>
<evidence type="ECO:0000256" key="1">
    <source>
        <dbReference type="ARBA" id="ARBA00000085"/>
    </source>
</evidence>
<evidence type="ECO:0000259" key="10">
    <source>
        <dbReference type="SMART" id="SM00387"/>
    </source>
</evidence>
<dbReference type="AlphaFoldDB" id="I0HB15"/>
<dbReference type="Gene3D" id="1.20.5.1930">
    <property type="match status" value="1"/>
</dbReference>
<evidence type="ECO:0000256" key="8">
    <source>
        <dbReference type="ARBA" id="ARBA00023012"/>
    </source>
</evidence>
<dbReference type="EMBL" id="AP012319">
    <property type="protein sequence ID" value="BAL90202.1"/>
    <property type="molecule type" value="Genomic_DNA"/>
</dbReference>